<evidence type="ECO:0000256" key="5">
    <source>
        <dbReference type="ARBA" id="ARBA00022989"/>
    </source>
</evidence>
<keyword evidence="6" id="KW-0472">Membrane</keyword>
<evidence type="ECO:0000259" key="7">
    <source>
        <dbReference type="Pfam" id="PF00005"/>
    </source>
</evidence>
<accession>A0A8J2H6L5</accession>
<evidence type="ECO:0000313" key="9">
    <source>
        <dbReference type="Proteomes" id="UP000786811"/>
    </source>
</evidence>
<sequence length="141" mass="15325">MYKKVNEVAENLGLQECLGTIAANLSGGEKKRLSIGVEIVSNPQVLILDEPTSGLDSASSYQVMSLLRRLSQEGCTIICSIHQPSSQIVTLIDNILVLADGQDLYCGPRVSLVETFEQAGFACPSFYNICEFGCQYLDPCQ</sequence>
<organism evidence="8 9">
    <name type="scientific">Cotesia congregata</name>
    <name type="common">Parasitoid wasp</name>
    <name type="synonym">Apanteles congregatus</name>
    <dbReference type="NCBI Taxonomy" id="51543"/>
    <lineage>
        <taxon>Eukaryota</taxon>
        <taxon>Metazoa</taxon>
        <taxon>Ecdysozoa</taxon>
        <taxon>Arthropoda</taxon>
        <taxon>Hexapoda</taxon>
        <taxon>Insecta</taxon>
        <taxon>Pterygota</taxon>
        <taxon>Neoptera</taxon>
        <taxon>Endopterygota</taxon>
        <taxon>Hymenoptera</taxon>
        <taxon>Apocrita</taxon>
        <taxon>Ichneumonoidea</taxon>
        <taxon>Braconidae</taxon>
        <taxon>Microgastrinae</taxon>
        <taxon>Cotesia</taxon>
    </lineage>
</organism>
<evidence type="ECO:0000313" key="8">
    <source>
        <dbReference type="EMBL" id="CAG5078998.1"/>
    </source>
</evidence>
<dbReference type="InterPro" id="IPR003439">
    <property type="entry name" value="ABC_transporter-like_ATP-bd"/>
</dbReference>
<keyword evidence="3" id="KW-0813">Transport</keyword>
<dbReference type="GO" id="GO:0005524">
    <property type="term" value="F:ATP binding"/>
    <property type="evidence" value="ECO:0007669"/>
    <property type="project" value="UniProtKB-KW"/>
</dbReference>
<evidence type="ECO:0000256" key="4">
    <source>
        <dbReference type="ARBA" id="ARBA00022692"/>
    </source>
</evidence>
<comment type="caution">
    <text evidence="8">The sequence shown here is derived from an EMBL/GenBank/DDBJ whole genome shotgun (WGS) entry which is preliminary data.</text>
</comment>
<dbReference type="AlphaFoldDB" id="A0A8J2H6L5"/>
<reference evidence="8" key="1">
    <citation type="submission" date="2021-04" db="EMBL/GenBank/DDBJ databases">
        <authorList>
            <person name="Chebbi M.A.C M."/>
        </authorList>
    </citation>
    <scope>NUCLEOTIDE SEQUENCE</scope>
</reference>
<evidence type="ECO:0000256" key="3">
    <source>
        <dbReference type="ARBA" id="ARBA00022448"/>
    </source>
</evidence>
<evidence type="ECO:0000256" key="2">
    <source>
        <dbReference type="ARBA" id="ARBA00005814"/>
    </source>
</evidence>
<dbReference type="GO" id="GO:0042626">
    <property type="term" value="F:ATPase-coupled transmembrane transporter activity"/>
    <property type="evidence" value="ECO:0007669"/>
    <property type="project" value="TreeGrafter"/>
</dbReference>
<dbReference type="PANTHER" id="PTHR48041">
    <property type="entry name" value="ABC TRANSPORTER G FAMILY MEMBER 28"/>
    <property type="match status" value="1"/>
</dbReference>
<dbReference type="Gene3D" id="3.40.50.300">
    <property type="entry name" value="P-loop containing nucleotide triphosphate hydrolases"/>
    <property type="match status" value="1"/>
</dbReference>
<dbReference type="Proteomes" id="UP000786811">
    <property type="component" value="Unassembled WGS sequence"/>
</dbReference>
<keyword evidence="8" id="KW-0067">ATP-binding</keyword>
<dbReference type="GO" id="GO:0016887">
    <property type="term" value="F:ATP hydrolysis activity"/>
    <property type="evidence" value="ECO:0007669"/>
    <property type="project" value="InterPro"/>
</dbReference>
<name>A0A8J2H6L5_COTCN</name>
<proteinExistence type="inferred from homology"/>
<dbReference type="OrthoDB" id="66620at2759"/>
<protein>
    <submittedName>
        <fullName evidence="8">Similar to ABCG1: ATP-binding cassette sub-family G member 1 (Homo sapiens)</fullName>
    </submittedName>
</protein>
<dbReference type="InterPro" id="IPR050352">
    <property type="entry name" value="ABCG_transporters"/>
</dbReference>
<dbReference type="PANTHER" id="PTHR48041:SF118">
    <property type="entry name" value="ATP-BINDING CASSETTE TRANSPORTER (ABC TRANSPORTER) FAMILY G MEMBER 16"/>
    <property type="match status" value="1"/>
</dbReference>
<dbReference type="InterPro" id="IPR027417">
    <property type="entry name" value="P-loop_NTPase"/>
</dbReference>
<dbReference type="SUPFAM" id="SSF52540">
    <property type="entry name" value="P-loop containing nucleoside triphosphate hydrolases"/>
    <property type="match status" value="1"/>
</dbReference>
<keyword evidence="4" id="KW-0812">Transmembrane</keyword>
<keyword evidence="8" id="KW-0547">Nucleotide-binding</keyword>
<comment type="subcellular location">
    <subcellularLocation>
        <location evidence="1">Membrane</location>
        <topology evidence="1">Multi-pass membrane protein</topology>
    </subcellularLocation>
</comment>
<dbReference type="Pfam" id="PF00005">
    <property type="entry name" value="ABC_tran"/>
    <property type="match status" value="1"/>
</dbReference>
<dbReference type="EMBL" id="CAJNRD030001117">
    <property type="protein sequence ID" value="CAG5078998.1"/>
    <property type="molecule type" value="Genomic_DNA"/>
</dbReference>
<evidence type="ECO:0000256" key="1">
    <source>
        <dbReference type="ARBA" id="ARBA00004141"/>
    </source>
</evidence>
<evidence type="ECO:0000256" key="6">
    <source>
        <dbReference type="ARBA" id="ARBA00023136"/>
    </source>
</evidence>
<comment type="similarity">
    <text evidence="2">Belongs to the ABC transporter superfamily. ABCG family. Eye pigment precursor importer (TC 3.A.1.204) subfamily.</text>
</comment>
<dbReference type="GO" id="GO:0005886">
    <property type="term" value="C:plasma membrane"/>
    <property type="evidence" value="ECO:0007669"/>
    <property type="project" value="TreeGrafter"/>
</dbReference>
<keyword evidence="5" id="KW-1133">Transmembrane helix</keyword>
<keyword evidence="9" id="KW-1185">Reference proteome</keyword>
<gene>
    <name evidence="8" type="ORF">HICCMSTLAB_LOCUS2899</name>
</gene>
<feature type="domain" description="ABC transporter" evidence="7">
    <location>
        <begin position="3"/>
        <end position="53"/>
    </location>
</feature>